<reference evidence="12" key="2">
    <citation type="submission" date="2017-05" db="UniProtKB">
        <authorList>
            <consortium name="EnsemblMetazoa"/>
        </authorList>
    </citation>
    <scope>IDENTIFICATION</scope>
</reference>
<feature type="chain" id="PRO_5010854466" description="Hexosyltransferase" evidence="11">
    <location>
        <begin position="23"/>
        <end position="339"/>
    </location>
</feature>
<dbReference type="GO" id="GO:0016758">
    <property type="term" value="F:hexosyltransferase activity"/>
    <property type="evidence" value="ECO:0007669"/>
    <property type="project" value="InterPro"/>
</dbReference>
<keyword evidence="9" id="KW-0472">Membrane</keyword>
<dbReference type="PANTHER" id="PTHR11214">
    <property type="entry name" value="BETA-1,3-N-ACETYLGLUCOSAMINYLTRANSFERASE"/>
    <property type="match status" value="1"/>
</dbReference>
<comment type="similarity">
    <text evidence="2 10">Belongs to the glycosyltransferase 31 family.</text>
</comment>
<evidence type="ECO:0000313" key="13">
    <source>
        <dbReference type="Proteomes" id="UP000007879"/>
    </source>
</evidence>
<accession>A0A1X7UGI5</accession>
<evidence type="ECO:0000256" key="10">
    <source>
        <dbReference type="RuleBase" id="RU363063"/>
    </source>
</evidence>
<feature type="signal peptide" evidence="11">
    <location>
        <begin position="1"/>
        <end position="22"/>
    </location>
</feature>
<gene>
    <name evidence="12" type="primary">105313401</name>
</gene>
<evidence type="ECO:0000256" key="7">
    <source>
        <dbReference type="ARBA" id="ARBA00022989"/>
    </source>
</evidence>
<keyword evidence="13" id="KW-1185">Reference proteome</keyword>
<reference evidence="13" key="1">
    <citation type="journal article" date="2010" name="Nature">
        <title>The Amphimedon queenslandica genome and the evolution of animal complexity.</title>
        <authorList>
            <person name="Srivastava M."/>
            <person name="Simakov O."/>
            <person name="Chapman J."/>
            <person name="Fahey B."/>
            <person name="Gauthier M.E."/>
            <person name="Mitros T."/>
            <person name="Richards G.S."/>
            <person name="Conaco C."/>
            <person name="Dacre M."/>
            <person name="Hellsten U."/>
            <person name="Larroux C."/>
            <person name="Putnam N.H."/>
            <person name="Stanke M."/>
            <person name="Adamska M."/>
            <person name="Darling A."/>
            <person name="Degnan S.M."/>
            <person name="Oakley T.H."/>
            <person name="Plachetzki D.C."/>
            <person name="Zhai Y."/>
            <person name="Adamski M."/>
            <person name="Calcino A."/>
            <person name="Cummins S.F."/>
            <person name="Goodstein D.M."/>
            <person name="Harris C."/>
            <person name="Jackson D.J."/>
            <person name="Leys S.P."/>
            <person name="Shu S."/>
            <person name="Woodcroft B.J."/>
            <person name="Vervoort M."/>
            <person name="Kosik K.S."/>
            <person name="Manning G."/>
            <person name="Degnan B.M."/>
            <person name="Rokhsar D.S."/>
        </authorList>
    </citation>
    <scope>NUCLEOTIDE SEQUENCE [LARGE SCALE GENOMIC DNA]</scope>
</reference>
<keyword evidence="5" id="KW-0812">Transmembrane</keyword>
<dbReference type="OrthoDB" id="5962082at2759"/>
<dbReference type="EnsemblMetazoa" id="Aqu2.1.27074_001">
    <property type="protein sequence ID" value="Aqu2.1.27074_001"/>
    <property type="gene ID" value="Aqu2.1.27074"/>
</dbReference>
<dbReference type="eggNOG" id="KOG2288">
    <property type="taxonomic scope" value="Eukaryota"/>
</dbReference>
<keyword evidence="8 10" id="KW-0333">Golgi apparatus</keyword>
<comment type="subcellular location">
    <subcellularLocation>
        <location evidence="1 10">Golgi apparatus membrane</location>
        <topology evidence="1 10">Single-pass type II membrane protein</topology>
    </subcellularLocation>
</comment>
<keyword evidence="6" id="KW-0735">Signal-anchor</keyword>
<organism evidence="12">
    <name type="scientific">Amphimedon queenslandica</name>
    <name type="common">Sponge</name>
    <dbReference type="NCBI Taxonomy" id="400682"/>
    <lineage>
        <taxon>Eukaryota</taxon>
        <taxon>Metazoa</taxon>
        <taxon>Porifera</taxon>
        <taxon>Demospongiae</taxon>
        <taxon>Heteroscleromorpha</taxon>
        <taxon>Haplosclerida</taxon>
        <taxon>Niphatidae</taxon>
        <taxon>Amphimedon</taxon>
    </lineage>
</organism>
<dbReference type="InterPro" id="IPR002659">
    <property type="entry name" value="Glyco_trans_31"/>
</dbReference>
<dbReference type="GO" id="GO:0006493">
    <property type="term" value="P:protein O-linked glycosylation"/>
    <property type="evidence" value="ECO:0007669"/>
    <property type="project" value="TreeGrafter"/>
</dbReference>
<dbReference type="Proteomes" id="UP000007879">
    <property type="component" value="Unassembled WGS sequence"/>
</dbReference>
<evidence type="ECO:0000256" key="8">
    <source>
        <dbReference type="ARBA" id="ARBA00023034"/>
    </source>
</evidence>
<dbReference type="InParanoid" id="A0A1X7UGI5"/>
<dbReference type="GO" id="GO:0000139">
    <property type="term" value="C:Golgi membrane"/>
    <property type="evidence" value="ECO:0007669"/>
    <property type="project" value="UniProtKB-SubCell"/>
</dbReference>
<proteinExistence type="inferred from homology"/>
<dbReference type="PANTHER" id="PTHR11214:SF3">
    <property type="entry name" value="BETA-1,3-GALACTOSYLTRANSFERASE 6"/>
    <property type="match status" value="1"/>
</dbReference>
<keyword evidence="11" id="KW-0732">Signal</keyword>
<evidence type="ECO:0000256" key="6">
    <source>
        <dbReference type="ARBA" id="ARBA00022968"/>
    </source>
</evidence>
<evidence type="ECO:0000256" key="9">
    <source>
        <dbReference type="ARBA" id="ARBA00023136"/>
    </source>
</evidence>
<dbReference type="EC" id="2.4.1.-" evidence="10"/>
<dbReference type="EnsemblMetazoa" id="XM_011406800.1">
    <property type="protein sequence ID" value="XP_011405102.1"/>
    <property type="gene ID" value="LOC105313401"/>
</dbReference>
<keyword evidence="4" id="KW-0808">Transferase</keyword>
<evidence type="ECO:0000256" key="3">
    <source>
        <dbReference type="ARBA" id="ARBA00022676"/>
    </source>
</evidence>
<evidence type="ECO:0000313" key="12">
    <source>
        <dbReference type="EnsemblMetazoa" id="Aqu2.1.27074_001"/>
    </source>
</evidence>
<sequence length="339" mass="39311">MASNRTLYWSLFLSLLVSLGSSITIKKQDKNSAYYKYTKIRHIEGIPSCITDLDQLDEKDSITHHIHTNNVTLKLLVLVESTKGEEWRMGIRETWGSHASLGEETLLLFAVREGHSSLLMNESKEHKDMIIFNRVSSSHPKSSCLVHYLYWVQKLFNFSFLLRTHDKYFVKPREIMSLIHSHNQFDLELYLGYFRGNKEIEGSDSSSWFHCPSYAVHADDGGYILSSGLIERFLKAKSYLYYYNNEGASIGLWCSPFKDIKFVHDTGFDTSLERSRGCLNSYSITPVASLAQMREMYSVYRMNGQAYCTKEYENEHTYHYNWSALPSKCCQEKIHGKKL</sequence>
<evidence type="ECO:0000256" key="1">
    <source>
        <dbReference type="ARBA" id="ARBA00004323"/>
    </source>
</evidence>
<evidence type="ECO:0000256" key="5">
    <source>
        <dbReference type="ARBA" id="ARBA00022692"/>
    </source>
</evidence>
<evidence type="ECO:0000256" key="2">
    <source>
        <dbReference type="ARBA" id="ARBA00008661"/>
    </source>
</evidence>
<dbReference type="AlphaFoldDB" id="A0A1X7UGI5"/>
<name>A0A1X7UGI5_AMPQE</name>
<dbReference type="STRING" id="400682.A0A1X7UGI5"/>
<protein>
    <recommendedName>
        <fullName evidence="10">Hexosyltransferase</fullName>
        <ecNumber evidence="10">2.4.1.-</ecNumber>
    </recommendedName>
</protein>
<evidence type="ECO:0000256" key="4">
    <source>
        <dbReference type="ARBA" id="ARBA00022679"/>
    </source>
</evidence>
<dbReference type="Pfam" id="PF01762">
    <property type="entry name" value="Galactosyl_T"/>
    <property type="match status" value="1"/>
</dbReference>
<keyword evidence="7" id="KW-1133">Transmembrane helix</keyword>
<dbReference type="KEGG" id="aqu:105313401"/>
<evidence type="ECO:0000256" key="11">
    <source>
        <dbReference type="SAM" id="SignalP"/>
    </source>
</evidence>
<keyword evidence="3 10" id="KW-0328">Glycosyltransferase</keyword>